<dbReference type="InterPro" id="IPR055259">
    <property type="entry name" value="YkvP/CgeB_Glyco_trans-like"/>
</dbReference>
<evidence type="ECO:0000313" key="3">
    <source>
        <dbReference type="Proteomes" id="UP000494183"/>
    </source>
</evidence>
<dbReference type="RefSeq" id="WP_175201037.1">
    <property type="nucleotide sequence ID" value="NZ_CADILH010000001.1"/>
</dbReference>
<name>A0A6S7EW89_9BURK</name>
<evidence type="ECO:0000313" key="2">
    <source>
        <dbReference type="EMBL" id="CAB3929632.1"/>
    </source>
</evidence>
<organism evidence="2 3">
    <name type="scientific">Achromobacter insolitus</name>
    <dbReference type="NCBI Taxonomy" id="217204"/>
    <lineage>
        <taxon>Bacteria</taxon>
        <taxon>Pseudomonadati</taxon>
        <taxon>Pseudomonadota</taxon>
        <taxon>Betaproteobacteria</taxon>
        <taxon>Burkholderiales</taxon>
        <taxon>Alcaligenaceae</taxon>
        <taxon>Achromobacter</taxon>
    </lineage>
</organism>
<gene>
    <name evidence="2" type="ORF">LMG6000_00685</name>
</gene>
<dbReference type="AlphaFoldDB" id="A0A6S7EW89"/>
<evidence type="ECO:0000259" key="1">
    <source>
        <dbReference type="Pfam" id="PF13524"/>
    </source>
</evidence>
<dbReference type="EMBL" id="CADILH010000001">
    <property type="protein sequence ID" value="CAB3929632.1"/>
    <property type="molecule type" value="Genomic_DNA"/>
</dbReference>
<proteinExistence type="predicted"/>
<keyword evidence="3" id="KW-1185">Reference proteome</keyword>
<sequence>MEYSAQSEAEAHRHLATGRVYLVSDDLTADALQDEIDLIHLSPLNYRLRTYFQRADYLLVESAWQGKNNSWKYRIANYPEHPKRTNKSLRRLVDFAKNCGISTVFWNKEDSAHFHRFIDSAKLFDHIFTVDENCIGEYRRIVPAATTVNTLMFAIQPSIHHPDPSIRPENRATFIGSYGKHVHDARRSWQDMIFQAASDEKYPVLIVDRNSHRKNDTYRYPHFTNVTVSPRVSYSQTANLYRRNAISLNVNTVTDSKTMFSRRLIEILACGGIAVSNPAASVLALFKDYCHIITNSDQARELFARLQLDGPSKLDIDRAMSGSEYVARNHTWAHRLAQISETIHR</sequence>
<reference evidence="2 3" key="1">
    <citation type="submission" date="2020-04" db="EMBL/GenBank/DDBJ databases">
        <authorList>
            <person name="De Canck E."/>
        </authorList>
    </citation>
    <scope>NUCLEOTIDE SEQUENCE [LARGE SCALE GENOMIC DNA]</scope>
    <source>
        <strain evidence="2 3">LMG 6000</strain>
    </source>
</reference>
<dbReference type="Pfam" id="PF13524">
    <property type="entry name" value="Glyco_trans_1_2"/>
    <property type="match status" value="1"/>
</dbReference>
<dbReference type="Proteomes" id="UP000494183">
    <property type="component" value="Unassembled WGS sequence"/>
</dbReference>
<accession>A0A6S7EW89</accession>
<feature type="domain" description="Spore protein YkvP/CgeB glycosyl transferase-like" evidence="1">
    <location>
        <begin position="209"/>
        <end position="339"/>
    </location>
</feature>
<protein>
    <recommendedName>
        <fullName evidence="1">Spore protein YkvP/CgeB glycosyl transferase-like domain-containing protein</fullName>
    </recommendedName>
</protein>